<evidence type="ECO:0000256" key="1">
    <source>
        <dbReference type="ARBA" id="ARBA00004141"/>
    </source>
</evidence>
<accession>A0A8R1UUH7</accession>
<keyword evidence="7" id="KW-1185">Reference proteome</keyword>
<evidence type="ECO:0000256" key="5">
    <source>
        <dbReference type="ARBA" id="ARBA00023136"/>
    </source>
</evidence>
<dbReference type="EnsemblMetazoa" id="PPA40953.1">
    <property type="protein sequence ID" value="PPA40953.1"/>
    <property type="gene ID" value="WBGene00279322"/>
</dbReference>
<dbReference type="InterPro" id="IPR050920">
    <property type="entry name" value="Nematode_rcpt-like_delta"/>
</dbReference>
<reference evidence="6" key="2">
    <citation type="submission" date="2022-06" db="UniProtKB">
        <authorList>
            <consortium name="EnsemblMetazoa"/>
        </authorList>
    </citation>
    <scope>IDENTIFICATION</scope>
    <source>
        <strain evidence="6">PS312</strain>
    </source>
</reference>
<dbReference type="Pfam" id="PF10317">
    <property type="entry name" value="7TM_GPCR_Srd"/>
    <property type="match status" value="1"/>
</dbReference>
<keyword evidence="3" id="KW-0812">Transmembrane</keyword>
<dbReference type="Proteomes" id="UP000005239">
    <property type="component" value="Unassembled WGS sequence"/>
</dbReference>
<evidence type="ECO:0000256" key="4">
    <source>
        <dbReference type="ARBA" id="ARBA00022989"/>
    </source>
</evidence>
<dbReference type="AlphaFoldDB" id="A0A2A6CP89"/>
<evidence type="ECO:0000313" key="7">
    <source>
        <dbReference type="Proteomes" id="UP000005239"/>
    </source>
</evidence>
<sequence>VLRELRFRASTISEKKMKMHMLLIKILTLHAASPLFVTFGIIGMVAMIFGYHHPELKTIIFMAPSFPTVINQAVSLWFLKPYQAFVQDLKKIDLPNNAQIRAFA</sequence>
<dbReference type="PANTHER" id="PTHR22945:SF40">
    <property type="entry name" value="SERPENTINE RECEPTOR, CLASS D (DELTA)-RELATED"/>
    <property type="match status" value="1"/>
</dbReference>
<gene>
    <name evidence="6" type="primary">WBGene00279322</name>
</gene>
<reference evidence="7" key="1">
    <citation type="journal article" date="2008" name="Nat. Genet.">
        <title>The Pristionchus pacificus genome provides a unique perspective on nematode lifestyle and parasitism.</title>
        <authorList>
            <person name="Dieterich C."/>
            <person name="Clifton S.W."/>
            <person name="Schuster L.N."/>
            <person name="Chinwalla A."/>
            <person name="Delehaunty K."/>
            <person name="Dinkelacker I."/>
            <person name="Fulton L."/>
            <person name="Fulton R."/>
            <person name="Godfrey J."/>
            <person name="Minx P."/>
            <person name="Mitreva M."/>
            <person name="Roeseler W."/>
            <person name="Tian H."/>
            <person name="Witte H."/>
            <person name="Yang S.P."/>
            <person name="Wilson R.K."/>
            <person name="Sommer R.J."/>
        </authorList>
    </citation>
    <scope>NUCLEOTIDE SEQUENCE [LARGE SCALE GENOMIC DNA]</scope>
    <source>
        <strain evidence="7">PS312</strain>
    </source>
</reference>
<organism evidence="6 7">
    <name type="scientific">Pristionchus pacificus</name>
    <name type="common">Parasitic nematode worm</name>
    <dbReference type="NCBI Taxonomy" id="54126"/>
    <lineage>
        <taxon>Eukaryota</taxon>
        <taxon>Metazoa</taxon>
        <taxon>Ecdysozoa</taxon>
        <taxon>Nematoda</taxon>
        <taxon>Chromadorea</taxon>
        <taxon>Rhabditida</taxon>
        <taxon>Rhabditina</taxon>
        <taxon>Diplogasteromorpha</taxon>
        <taxon>Diplogasteroidea</taxon>
        <taxon>Neodiplogasteridae</taxon>
        <taxon>Pristionchus</taxon>
    </lineage>
</organism>
<comment type="subcellular location">
    <subcellularLocation>
        <location evidence="1">Membrane</location>
        <topology evidence="1">Multi-pass membrane protein</topology>
    </subcellularLocation>
</comment>
<evidence type="ECO:0000256" key="3">
    <source>
        <dbReference type="ARBA" id="ARBA00022692"/>
    </source>
</evidence>
<accession>A0A2A6CP89</accession>
<proteinExistence type="inferred from homology"/>
<dbReference type="PANTHER" id="PTHR22945">
    <property type="entry name" value="SERPENTINE RECEPTOR, CLASS D DELTA"/>
    <property type="match status" value="1"/>
</dbReference>
<name>A0A2A6CP89_PRIPA</name>
<protein>
    <submittedName>
        <fullName evidence="6">G protein-coupled receptor</fullName>
    </submittedName>
</protein>
<evidence type="ECO:0000256" key="2">
    <source>
        <dbReference type="ARBA" id="ARBA00009166"/>
    </source>
</evidence>
<comment type="similarity">
    <text evidence="2">Belongs to the nematode receptor-like protein srd family.</text>
</comment>
<keyword evidence="5" id="KW-0472">Membrane</keyword>
<evidence type="ECO:0000313" key="6">
    <source>
        <dbReference type="EnsemblMetazoa" id="PPA40953.1"/>
    </source>
</evidence>
<dbReference type="GO" id="GO:0016020">
    <property type="term" value="C:membrane"/>
    <property type="evidence" value="ECO:0007669"/>
    <property type="project" value="UniProtKB-SubCell"/>
</dbReference>
<keyword evidence="4" id="KW-1133">Transmembrane helix</keyword>
<dbReference type="InterPro" id="IPR019421">
    <property type="entry name" value="7TM_GPCR_serpentine_rcpt_Srd"/>
</dbReference>